<dbReference type="PANTHER" id="PTHR46743">
    <property type="entry name" value="TEICHOIC ACIDS EXPORT ATP-BINDING PROTEIN TAGH"/>
    <property type="match status" value="1"/>
</dbReference>
<dbReference type="AlphaFoldDB" id="A0A136KG36"/>
<evidence type="ECO:0000256" key="2">
    <source>
        <dbReference type="ARBA" id="ARBA00022448"/>
    </source>
</evidence>
<feature type="domain" description="ABC transporter" evidence="5">
    <location>
        <begin position="27"/>
        <end position="248"/>
    </location>
</feature>
<protein>
    <submittedName>
        <fullName evidence="6">Teichoic acids export ATP-binding protein TagH</fullName>
        <ecNumber evidence="6">3.6.3.40</ecNumber>
    </submittedName>
</protein>
<dbReference type="GO" id="GO:0005524">
    <property type="term" value="F:ATP binding"/>
    <property type="evidence" value="ECO:0007669"/>
    <property type="project" value="UniProtKB-KW"/>
</dbReference>
<name>A0A136KG36_9BACT</name>
<dbReference type="InterPro" id="IPR050683">
    <property type="entry name" value="Bact_Polysacc_Export_ATP-bd"/>
</dbReference>
<evidence type="ECO:0000256" key="1">
    <source>
        <dbReference type="ARBA" id="ARBA00005417"/>
    </source>
</evidence>
<keyword evidence="3" id="KW-0547">Nucleotide-binding</keyword>
<accession>A0A136KG36</accession>
<dbReference type="Proteomes" id="UP000070449">
    <property type="component" value="Unassembled WGS sequence"/>
</dbReference>
<evidence type="ECO:0000313" key="6">
    <source>
        <dbReference type="EMBL" id="KXK08362.1"/>
    </source>
</evidence>
<dbReference type="GO" id="GO:0016887">
    <property type="term" value="F:ATP hydrolysis activity"/>
    <property type="evidence" value="ECO:0007669"/>
    <property type="project" value="InterPro"/>
</dbReference>
<dbReference type="PANTHER" id="PTHR46743:SF2">
    <property type="entry name" value="TEICHOIC ACIDS EXPORT ATP-BINDING PROTEIN TAGH"/>
    <property type="match status" value="1"/>
</dbReference>
<dbReference type="CDD" id="cd03220">
    <property type="entry name" value="ABC_KpsT_Wzt"/>
    <property type="match status" value="1"/>
</dbReference>
<sequence length="431" mass="49043">MDKPIIEVKNLDKNFVIPREKRDTLKSYVINPFRKIPKETFRALNDVSFSINAGEFVGLIGRNGSGKSTLLQLIAGIYAPTSGSVTVRGSIVPFLQLGVGFNDNLSGRENVFLNGAILGMSRKYLEKKYEEIVDFAEIEDFMDLQLKNYSSGMRVRLALAIAVQAKADIYLLDEVLSVGDESFRQKSLKKMQEMLTNGATVMYVSHGLESIEQICSRVIYLEDGKLAYDGNVTEGLSRYRFSLLNKATSNNESRFGSEKKSEEKPLMADVKTEKIEIESIMIDEREDGYEVESNKDFLFKVNVKILEDIDEDFWLGAMFSSVDIPTSDVYGFRYDNLEKKIQPKAGDRYSFEIKSPFPFNPGSYVCKFKIGSHVQVKRAAHLKDIDYYRKVHTEEQGYLLAKRSFIINCYGEDRRYYSLITSKSSISVDKK</sequence>
<dbReference type="STRING" id="1617427.UZ20_WS6002000891"/>
<evidence type="ECO:0000259" key="5">
    <source>
        <dbReference type="PROSITE" id="PS50893"/>
    </source>
</evidence>
<dbReference type="InterPro" id="IPR003593">
    <property type="entry name" value="AAA+_ATPase"/>
</dbReference>
<evidence type="ECO:0000256" key="4">
    <source>
        <dbReference type="ARBA" id="ARBA00022840"/>
    </source>
</evidence>
<dbReference type="GO" id="GO:0140359">
    <property type="term" value="F:ABC-type transporter activity"/>
    <property type="evidence" value="ECO:0007669"/>
    <property type="project" value="InterPro"/>
</dbReference>
<dbReference type="Gene3D" id="2.70.50.60">
    <property type="entry name" value="abc- transporter (atp binding component) like domain"/>
    <property type="match status" value="1"/>
</dbReference>
<evidence type="ECO:0000256" key="3">
    <source>
        <dbReference type="ARBA" id="ARBA00022741"/>
    </source>
</evidence>
<dbReference type="Gene3D" id="3.40.50.300">
    <property type="entry name" value="P-loop containing nucleotide triphosphate hydrolases"/>
    <property type="match status" value="1"/>
</dbReference>
<dbReference type="GO" id="GO:0016020">
    <property type="term" value="C:membrane"/>
    <property type="evidence" value="ECO:0007669"/>
    <property type="project" value="InterPro"/>
</dbReference>
<comment type="similarity">
    <text evidence="1">Belongs to the ABC transporter superfamily.</text>
</comment>
<reference evidence="6 7" key="1">
    <citation type="submission" date="2015-02" db="EMBL/GenBank/DDBJ databases">
        <title>Improved understanding of the partial-nitritation anammox process through 23 genomes representing the majority of the microbial community.</title>
        <authorList>
            <person name="Speth D.R."/>
            <person name="In T Zandt M."/>
            <person name="Guerrero Cruz S."/>
            <person name="Jetten M.S."/>
            <person name="Dutilh B.E."/>
        </authorList>
    </citation>
    <scope>NUCLEOTIDE SEQUENCE [LARGE SCALE GENOMIC DNA]</scope>
    <source>
        <strain evidence="6">OLB21</strain>
    </source>
</reference>
<dbReference type="InterPro" id="IPR027417">
    <property type="entry name" value="P-loop_NTPase"/>
</dbReference>
<dbReference type="SUPFAM" id="SSF52540">
    <property type="entry name" value="P-loop containing nucleoside triphosphate hydrolases"/>
    <property type="match status" value="1"/>
</dbReference>
<dbReference type="InterPro" id="IPR015860">
    <property type="entry name" value="ABC_transpr_TagH-like"/>
</dbReference>
<dbReference type="EMBL" id="JYPD01000025">
    <property type="protein sequence ID" value="KXK08362.1"/>
    <property type="molecule type" value="Genomic_DNA"/>
</dbReference>
<gene>
    <name evidence="6" type="primary">tagH</name>
    <name evidence="6" type="ORF">UZ20_WS6002000891</name>
</gene>
<dbReference type="SMART" id="SM00382">
    <property type="entry name" value="AAA"/>
    <property type="match status" value="1"/>
</dbReference>
<keyword evidence="2" id="KW-0813">Transport</keyword>
<dbReference type="InterPro" id="IPR003439">
    <property type="entry name" value="ABC_transporter-like_ATP-bd"/>
</dbReference>
<proteinExistence type="inferred from homology"/>
<dbReference type="PROSITE" id="PS00211">
    <property type="entry name" value="ABC_TRANSPORTER_1"/>
    <property type="match status" value="1"/>
</dbReference>
<dbReference type="Pfam" id="PF00005">
    <property type="entry name" value="ABC_tran"/>
    <property type="match status" value="1"/>
</dbReference>
<dbReference type="PROSITE" id="PS50893">
    <property type="entry name" value="ABC_TRANSPORTER_2"/>
    <property type="match status" value="1"/>
</dbReference>
<evidence type="ECO:0000313" key="7">
    <source>
        <dbReference type="Proteomes" id="UP000070449"/>
    </source>
</evidence>
<keyword evidence="6" id="KW-0378">Hydrolase</keyword>
<dbReference type="InterPro" id="IPR017871">
    <property type="entry name" value="ABC_transporter-like_CS"/>
</dbReference>
<keyword evidence="4 6" id="KW-0067">ATP-binding</keyword>
<organism evidence="6 7">
    <name type="scientific">candidate division WS6 bacterium OLB21</name>
    <dbReference type="NCBI Taxonomy" id="1617427"/>
    <lineage>
        <taxon>Bacteria</taxon>
        <taxon>Candidatus Dojkabacteria</taxon>
    </lineage>
</organism>
<dbReference type="EC" id="3.6.3.40" evidence="6"/>
<comment type="caution">
    <text evidence="6">The sequence shown here is derived from an EMBL/GenBank/DDBJ whole genome shotgun (WGS) entry which is preliminary data.</text>
</comment>